<reference evidence="1 2" key="1">
    <citation type="journal article" date="2019" name="bioRxiv">
        <title>Bacteria contribute to plant secondary compound degradation in a generalist herbivore system.</title>
        <authorList>
            <person name="Francoeur C.B."/>
            <person name="Khadempour L."/>
            <person name="Moreira-Soto R.D."/>
            <person name="Gotting K."/>
            <person name="Book A.J."/>
            <person name="Pinto-Tomas A.A."/>
            <person name="Keefover-Ring K."/>
            <person name="Currie C.R."/>
        </authorList>
    </citation>
    <scope>NUCLEOTIDE SEQUENCE [LARGE SCALE GENOMIC DNA]</scope>
    <source>
        <strain evidence="1">Al-1710</strain>
    </source>
</reference>
<evidence type="ECO:0000313" key="2">
    <source>
        <dbReference type="Proteomes" id="UP001515780"/>
    </source>
</evidence>
<dbReference type="InterPro" id="IPR019239">
    <property type="entry name" value="VapB_antitoxin"/>
</dbReference>
<dbReference type="EMBL" id="VWXC01000001">
    <property type="protein sequence ID" value="NIG17298.1"/>
    <property type="molecule type" value="Genomic_DNA"/>
</dbReference>
<sequence length="67" mass="7680">MIVTIEIDDDLYQKAIAYLDPLINKNEIFQEAMKTFVRVEAGKRMAALGGTMPNLKDVPRRRPEDND</sequence>
<proteinExistence type="predicted"/>
<dbReference type="Proteomes" id="UP001515780">
    <property type="component" value="Unassembled WGS sequence"/>
</dbReference>
<dbReference type="Pfam" id="PF09957">
    <property type="entry name" value="VapB_antitoxin"/>
    <property type="match status" value="1"/>
</dbReference>
<protein>
    <submittedName>
        <fullName evidence="1">Type II toxin-antitoxin system VapB family antitoxin</fullName>
    </submittedName>
</protein>
<name>A0ABX0RLF0_9GAMM</name>
<dbReference type="RefSeq" id="WP_166718863.1">
    <property type="nucleotide sequence ID" value="NZ_VWXC01000001.1"/>
</dbReference>
<keyword evidence="2" id="KW-1185">Reference proteome</keyword>
<gene>
    <name evidence="1" type="ORF">F3J37_01225</name>
</gene>
<accession>A0ABX0RLF0</accession>
<evidence type="ECO:0000313" key="1">
    <source>
        <dbReference type="EMBL" id="NIG17298.1"/>
    </source>
</evidence>
<comment type="caution">
    <text evidence="1">The sequence shown here is derived from an EMBL/GenBank/DDBJ whole genome shotgun (WGS) entry which is preliminary data.</text>
</comment>
<organism evidence="1 2">
    <name type="scientific">Candidatus Pantoea communis</name>
    <dbReference type="NCBI Taxonomy" id="2608354"/>
    <lineage>
        <taxon>Bacteria</taxon>
        <taxon>Pseudomonadati</taxon>
        <taxon>Pseudomonadota</taxon>
        <taxon>Gammaproteobacteria</taxon>
        <taxon>Enterobacterales</taxon>
        <taxon>Erwiniaceae</taxon>
        <taxon>Pantoea</taxon>
    </lineage>
</organism>